<proteinExistence type="predicted"/>
<comment type="caution">
    <text evidence="2">The sequence shown here is derived from an EMBL/GenBank/DDBJ whole genome shotgun (WGS) entry which is preliminary data.</text>
</comment>
<feature type="transmembrane region" description="Helical" evidence="1">
    <location>
        <begin position="75"/>
        <end position="94"/>
    </location>
</feature>
<keyword evidence="1" id="KW-1133">Transmembrane helix</keyword>
<dbReference type="AlphaFoldDB" id="A0AAV5KT55"/>
<dbReference type="Proteomes" id="UP001054252">
    <property type="component" value="Unassembled WGS sequence"/>
</dbReference>
<gene>
    <name evidence="2" type="ORF">SLEP1_g36955</name>
</gene>
<dbReference type="EMBL" id="BPVZ01000077">
    <property type="protein sequence ID" value="GKV27831.1"/>
    <property type="molecule type" value="Genomic_DNA"/>
</dbReference>
<protein>
    <submittedName>
        <fullName evidence="2">Uncharacterized protein</fullName>
    </submittedName>
</protein>
<reference evidence="2 3" key="1">
    <citation type="journal article" date="2021" name="Commun. Biol.">
        <title>The genome of Shorea leprosula (Dipterocarpaceae) highlights the ecological relevance of drought in aseasonal tropical rainforests.</title>
        <authorList>
            <person name="Ng K.K.S."/>
            <person name="Kobayashi M.J."/>
            <person name="Fawcett J.A."/>
            <person name="Hatakeyama M."/>
            <person name="Paape T."/>
            <person name="Ng C.H."/>
            <person name="Ang C.C."/>
            <person name="Tnah L.H."/>
            <person name="Lee C.T."/>
            <person name="Nishiyama T."/>
            <person name="Sese J."/>
            <person name="O'Brien M.J."/>
            <person name="Copetti D."/>
            <person name="Mohd Noor M.I."/>
            <person name="Ong R.C."/>
            <person name="Putra M."/>
            <person name="Sireger I.Z."/>
            <person name="Indrioko S."/>
            <person name="Kosugi Y."/>
            <person name="Izuno A."/>
            <person name="Isagi Y."/>
            <person name="Lee S.L."/>
            <person name="Shimizu K.K."/>
        </authorList>
    </citation>
    <scope>NUCLEOTIDE SEQUENCE [LARGE SCALE GENOMIC DNA]</scope>
    <source>
        <strain evidence="2">214</strain>
    </source>
</reference>
<keyword evidence="1" id="KW-0472">Membrane</keyword>
<sequence>MPARARWPAVTVPPVPPALPSQRWQCGSAVALAVATSTTTTTTITAAAHGAGGGGCCRFCTWPLLIPPGGPALRIGLSFLLLTAIATACVFLPVDKVLPVLLLPSL</sequence>
<keyword evidence="1" id="KW-0812">Transmembrane</keyword>
<keyword evidence="3" id="KW-1185">Reference proteome</keyword>
<accession>A0AAV5KT55</accession>
<organism evidence="2 3">
    <name type="scientific">Rubroshorea leprosula</name>
    <dbReference type="NCBI Taxonomy" id="152421"/>
    <lineage>
        <taxon>Eukaryota</taxon>
        <taxon>Viridiplantae</taxon>
        <taxon>Streptophyta</taxon>
        <taxon>Embryophyta</taxon>
        <taxon>Tracheophyta</taxon>
        <taxon>Spermatophyta</taxon>
        <taxon>Magnoliopsida</taxon>
        <taxon>eudicotyledons</taxon>
        <taxon>Gunneridae</taxon>
        <taxon>Pentapetalae</taxon>
        <taxon>rosids</taxon>
        <taxon>malvids</taxon>
        <taxon>Malvales</taxon>
        <taxon>Dipterocarpaceae</taxon>
        <taxon>Rubroshorea</taxon>
    </lineage>
</organism>
<evidence type="ECO:0000256" key="1">
    <source>
        <dbReference type="SAM" id="Phobius"/>
    </source>
</evidence>
<name>A0AAV5KT55_9ROSI</name>
<evidence type="ECO:0000313" key="2">
    <source>
        <dbReference type="EMBL" id="GKV27831.1"/>
    </source>
</evidence>
<evidence type="ECO:0000313" key="3">
    <source>
        <dbReference type="Proteomes" id="UP001054252"/>
    </source>
</evidence>